<dbReference type="InterPro" id="IPR045175">
    <property type="entry name" value="M28_fam"/>
</dbReference>
<comment type="cofactor">
    <cofactor evidence="1">
        <name>Zn(2+)</name>
        <dbReference type="ChEBI" id="CHEBI:29105"/>
    </cofactor>
</comment>
<evidence type="ECO:0000256" key="2">
    <source>
        <dbReference type="ARBA" id="ARBA00004240"/>
    </source>
</evidence>
<dbReference type="InterPro" id="IPR007484">
    <property type="entry name" value="Peptidase_M28"/>
</dbReference>
<keyword evidence="6" id="KW-1185">Reference proteome</keyword>
<comment type="subcellular location">
    <subcellularLocation>
        <location evidence="2">Endoplasmic reticulum</location>
    </subcellularLocation>
</comment>
<evidence type="ECO:0000256" key="1">
    <source>
        <dbReference type="ARBA" id="ARBA00001947"/>
    </source>
</evidence>
<dbReference type="GO" id="GO:0005783">
    <property type="term" value="C:endoplasmic reticulum"/>
    <property type="evidence" value="ECO:0007669"/>
    <property type="project" value="UniProtKB-SubCell"/>
</dbReference>
<evidence type="ECO:0000259" key="4">
    <source>
        <dbReference type="Pfam" id="PF04389"/>
    </source>
</evidence>
<protein>
    <recommendedName>
        <fullName evidence="4">Peptidase M28 domain-containing protein</fullName>
    </recommendedName>
</protein>
<dbReference type="SUPFAM" id="SSF53187">
    <property type="entry name" value="Zn-dependent exopeptidases"/>
    <property type="match status" value="1"/>
</dbReference>
<dbReference type="GO" id="GO:0008235">
    <property type="term" value="F:metalloexopeptidase activity"/>
    <property type="evidence" value="ECO:0007669"/>
    <property type="project" value="InterPro"/>
</dbReference>
<dbReference type="Pfam" id="PF04389">
    <property type="entry name" value="Peptidase_M28"/>
    <property type="match status" value="1"/>
</dbReference>
<proteinExistence type="predicted"/>
<dbReference type="GO" id="GO:0006508">
    <property type="term" value="P:proteolysis"/>
    <property type="evidence" value="ECO:0007669"/>
    <property type="project" value="InterPro"/>
</dbReference>
<reference evidence="5" key="1">
    <citation type="submission" date="2021-12" db="EMBL/GenBank/DDBJ databases">
        <authorList>
            <person name="King R."/>
        </authorList>
    </citation>
    <scope>NUCLEOTIDE SEQUENCE</scope>
</reference>
<dbReference type="Gene3D" id="3.40.630.10">
    <property type="entry name" value="Zn peptidases"/>
    <property type="match status" value="1"/>
</dbReference>
<evidence type="ECO:0000313" key="6">
    <source>
        <dbReference type="Proteomes" id="UP001153714"/>
    </source>
</evidence>
<feature type="domain" description="Peptidase M28" evidence="4">
    <location>
        <begin position="4"/>
        <end position="82"/>
    </location>
</feature>
<gene>
    <name evidence="5" type="ORF">DIATSA_LOCUS13235</name>
</gene>
<dbReference type="PANTHER" id="PTHR12147">
    <property type="entry name" value="METALLOPEPTIDASE M28 FAMILY MEMBER"/>
    <property type="match status" value="1"/>
</dbReference>
<accession>A0A9N9RE64</accession>
<dbReference type="OrthoDB" id="76293at2759"/>
<reference evidence="5" key="2">
    <citation type="submission" date="2022-10" db="EMBL/GenBank/DDBJ databases">
        <authorList>
            <consortium name="ENA_rothamsted_submissions"/>
            <consortium name="culmorum"/>
            <person name="King R."/>
        </authorList>
    </citation>
    <scope>NUCLEOTIDE SEQUENCE</scope>
</reference>
<keyword evidence="3" id="KW-0256">Endoplasmic reticulum</keyword>
<organism evidence="5 6">
    <name type="scientific">Diatraea saccharalis</name>
    <name type="common">sugarcane borer</name>
    <dbReference type="NCBI Taxonomy" id="40085"/>
    <lineage>
        <taxon>Eukaryota</taxon>
        <taxon>Metazoa</taxon>
        <taxon>Ecdysozoa</taxon>
        <taxon>Arthropoda</taxon>
        <taxon>Hexapoda</taxon>
        <taxon>Insecta</taxon>
        <taxon>Pterygota</taxon>
        <taxon>Neoptera</taxon>
        <taxon>Endopterygota</taxon>
        <taxon>Lepidoptera</taxon>
        <taxon>Glossata</taxon>
        <taxon>Ditrysia</taxon>
        <taxon>Pyraloidea</taxon>
        <taxon>Crambidae</taxon>
        <taxon>Crambinae</taxon>
        <taxon>Diatraea</taxon>
    </lineage>
</organism>
<dbReference type="Proteomes" id="UP001153714">
    <property type="component" value="Chromosome 8"/>
</dbReference>
<dbReference type="AlphaFoldDB" id="A0A9N9RE64"/>
<evidence type="ECO:0000313" key="5">
    <source>
        <dbReference type="EMBL" id="CAG9796008.1"/>
    </source>
</evidence>
<sequence length="87" mass="9679">MWQVYAHAVPHPFASSVAQEMFQGGFIPSDTDFRIFRDFGKLSGLDLAWNADGYVYHTRLDAPDRVPPAAIQRTGDNVLALVNGAYH</sequence>
<dbReference type="EMBL" id="OU893339">
    <property type="protein sequence ID" value="CAG9796008.1"/>
    <property type="molecule type" value="Genomic_DNA"/>
</dbReference>
<dbReference type="PANTHER" id="PTHR12147:SF22">
    <property type="entry name" value="ENDOPLASMIC RETICULUM METALLOPEPTIDASE 1"/>
    <property type="match status" value="1"/>
</dbReference>
<name>A0A9N9RE64_9NEOP</name>
<evidence type="ECO:0000256" key="3">
    <source>
        <dbReference type="ARBA" id="ARBA00022824"/>
    </source>
</evidence>